<evidence type="ECO:0000313" key="1">
    <source>
        <dbReference type="EMBL" id="KAH7864022.1"/>
    </source>
</evidence>
<name>A0ACB7ZEM8_9ERIC</name>
<reference evidence="1 2" key="1">
    <citation type="journal article" date="2021" name="Hortic Res">
        <title>High-quality reference genome and annotation aids understanding of berry development for evergreen blueberry (Vaccinium darrowii).</title>
        <authorList>
            <person name="Yu J."/>
            <person name="Hulse-Kemp A.M."/>
            <person name="Babiker E."/>
            <person name="Staton M."/>
        </authorList>
    </citation>
    <scope>NUCLEOTIDE SEQUENCE [LARGE SCALE GENOMIC DNA]</scope>
    <source>
        <strain evidence="2">cv. NJ 8807/NJ 8810</strain>
        <tissue evidence="1">Young leaf</tissue>
    </source>
</reference>
<comment type="caution">
    <text evidence="1">The sequence shown here is derived from an EMBL/GenBank/DDBJ whole genome shotgun (WGS) entry which is preliminary data.</text>
</comment>
<evidence type="ECO:0000313" key="2">
    <source>
        <dbReference type="Proteomes" id="UP000828048"/>
    </source>
</evidence>
<proteinExistence type="predicted"/>
<keyword evidence="2" id="KW-1185">Reference proteome</keyword>
<dbReference type="Proteomes" id="UP000828048">
    <property type="component" value="Chromosome 12"/>
</dbReference>
<dbReference type="EMBL" id="CM037162">
    <property type="protein sequence ID" value="KAH7864022.1"/>
    <property type="molecule type" value="Genomic_DNA"/>
</dbReference>
<sequence length="96" mass="11052">MMLSGDIPANQTIYIKNLNEKMKKEELKRSLYALFSQHGRILDIVALKTAKSFEDKRGLCSVKLQLPVMLSDRCKIFRSAISLWLKVSELHTLNSR</sequence>
<gene>
    <name evidence="1" type="ORF">Vadar_024727</name>
</gene>
<accession>A0ACB7ZEM8</accession>
<organism evidence="1 2">
    <name type="scientific">Vaccinium darrowii</name>
    <dbReference type="NCBI Taxonomy" id="229202"/>
    <lineage>
        <taxon>Eukaryota</taxon>
        <taxon>Viridiplantae</taxon>
        <taxon>Streptophyta</taxon>
        <taxon>Embryophyta</taxon>
        <taxon>Tracheophyta</taxon>
        <taxon>Spermatophyta</taxon>
        <taxon>Magnoliopsida</taxon>
        <taxon>eudicotyledons</taxon>
        <taxon>Gunneridae</taxon>
        <taxon>Pentapetalae</taxon>
        <taxon>asterids</taxon>
        <taxon>Ericales</taxon>
        <taxon>Ericaceae</taxon>
        <taxon>Vaccinioideae</taxon>
        <taxon>Vaccinieae</taxon>
        <taxon>Vaccinium</taxon>
    </lineage>
</organism>
<protein>
    <submittedName>
        <fullName evidence="1">Uncharacterized protein</fullName>
    </submittedName>
</protein>